<comment type="caution">
    <text evidence="1">The sequence shown here is derived from an EMBL/GenBank/DDBJ whole genome shotgun (WGS) entry which is preliminary data.</text>
</comment>
<organism evidence="1 2">
    <name type="scientific">Colletotrichum gloeosporioides (strain Cg-14)</name>
    <name type="common">Anthracnose fungus</name>
    <name type="synonym">Glomerella cingulata</name>
    <dbReference type="NCBI Taxonomy" id="1237896"/>
    <lineage>
        <taxon>Eukaryota</taxon>
        <taxon>Fungi</taxon>
        <taxon>Dikarya</taxon>
        <taxon>Ascomycota</taxon>
        <taxon>Pezizomycotina</taxon>
        <taxon>Sordariomycetes</taxon>
        <taxon>Hypocreomycetidae</taxon>
        <taxon>Glomerellales</taxon>
        <taxon>Glomerellaceae</taxon>
        <taxon>Colletotrichum</taxon>
        <taxon>Colletotrichum gloeosporioides species complex</taxon>
    </lineage>
</organism>
<dbReference type="AlphaFoldDB" id="T0L532"/>
<proteinExistence type="predicted"/>
<accession>T0L532</accession>
<sequence length="47" mass="5623">METAQREKSLYTVKRISLSKPIVMLVHPKESRFQESWHPSNKWTISH</sequence>
<protein>
    <submittedName>
        <fullName evidence="1">Uncharacterized protein</fullName>
    </submittedName>
</protein>
<dbReference type="Proteomes" id="UP000015530">
    <property type="component" value="Unassembled WGS sequence"/>
</dbReference>
<dbReference type="EMBL" id="AMYD01004325">
    <property type="protein sequence ID" value="EQB43345.1"/>
    <property type="molecule type" value="Genomic_DNA"/>
</dbReference>
<evidence type="ECO:0000313" key="1">
    <source>
        <dbReference type="EMBL" id="EQB43345.1"/>
    </source>
</evidence>
<name>T0L532_COLGC</name>
<reference evidence="2" key="1">
    <citation type="journal article" date="2013" name="Mol. Plant Microbe Interact.">
        <title>Global aspects of pacC regulation of pathogenicity genes in Colletotrichum gloeosporioides as revealed by transcriptome analysis.</title>
        <authorList>
            <person name="Alkan N."/>
            <person name="Meng X."/>
            <person name="Friedlander G."/>
            <person name="Reuveni E."/>
            <person name="Sukno S."/>
            <person name="Sherman A."/>
            <person name="Thon M."/>
            <person name="Fluhr R."/>
            <person name="Prusky D."/>
        </authorList>
    </citation>
    <scope>NUCLEOTIDE SEQUENCE [LARGE SCALE GENOMIC DNA]</scope>
    <source>
        <strain evidence="2">Cg-14</strain>
    </source>
</reference>
<dbReference type="HOGENOM" id="CLU_3175354_0_0_1"/>
<evidence type="ECO:0000313" key="2">
    <source>
        <dbReference type="Proteomes" id="UP000015530"/>
    </source>
</evidence>
<gene>
    <name evidence="1" type="ORF">CGLO_18008</name>
</gene>